<accession>A0ABT6F547</accession>
<dbReference type="Proteomes" id="UP001216907">
    <property type="component" value="Unassembled WGS sequence"/>
</dbReference>
<dbReference type="InterPro" id="IPR015943">
    <property type="entry name" value="WD40/YVTN_repeat-like_dom_sf"/>
</dbReference>
<dbReference type="Gene3D" id="2.130.10.10">
    <property type="entry name" value="YVTN repeat-like/Quinoprotein amine dehydrogenase"/>
    <property type="match status" value="1"/>
</dbReference>
<feature type="region of interest" description="Disordered" evidence="1">
    <location>
        <begin position="302"/>
        <end position="341"/>
    </location>
</feature>
<proteinExistence type="predicted"/>
<dbReference type="RefSeq" id="WP_277859043.1">
    <property type="nucleotide sequence ID" value="NZ_JARRAG010000001.1"/>
</dbReference>
<evidence type="ECO:0000313" key="3">
    <source>
        <dbReference type="Proteomes" id="UP001216907"/>
    </source>
</evidence>
<dbReference type="SUPFAM" id="SSF101898">
    <property type="entry name" value="NHL repeat"/>
    <property type="match status" value="1"/>
</dbReference>
<feature type="compositionally biased region" description="Gly residues" evidence="1">
    <location>
        <begin position="323"/>
        <end position="334"/>
    </location>
</feature>
<evidence type="ECO:0000256" key="1">
    <source>
        <dbReference type="SAM" id="MobiDB-lite"/>
    </source>
</evidence>
<sequence length="664" mass="70612">MPETSGRSSTRLEPEESWTVVTESPLKGLAFAREAGRILAWDEGNQLYLLNTHGEMTSSARSPNRVMAGAISDDGSLVAILCDHDEAGLLLLSGDLAVQAERAAPGEASFIATDPFGRFVAVGSRLGAVQLVSRHGRAAGRIETIQPIAHLCFVPDRAFVVGAAAFGMLAGIELEASRTPGRLEPEVAWQDRLMSNVGRLTSSGDGSMILASCFTHGIQRFDLKGRNEGSYHLGGTVSHAVPDFPGRTIAAATLEGELAIMNSAGNVRWRTRLDRPVVALEIDPLGRYAIHGRATGEITRLDFFGPEPGRREPAKPSRSTVGAGAGSRPGGGTGSVRNPDWSVPAVQTEDQAETAVLTVCDDPPCVAVFSSPNRLELFGMDGKKLGKGPETSGVGRILRTAPGWLAAATDRQVGLCDLRRGEQWKVDLRLVELTHLVIKPDSFGLAIVQERDRIGRATPAGRWIWKHELSTPIEDLAVGVEGFAAATTNDGRLLVFDPAGEMTPTGGFEASDPPFLIEAPEGSPPGLAWITLARRAQQLSGHTLRGEVAWTRRLPWEGWSLTRLGPYALVASADGRAMAFDGAGDVRIEGGPSGDANDVYGFDAEGRPVRIVRKEVHILCSGLDGRVRWRVVAGQPVGPCAAGRAGVAVMIGPNLAWFRNGGPT</sequence>
<organism evidence="2 3">
    <name type="scientific">Paludisphaera mucosa</name>
    <dbReference type="NCBI Taxonomy" id="3030827"/>
    <lineage>
        <taxon>Bacteria</taxon>
        <taxon>Pseudomonadati</taxon>
        <taxon>Planctomycetota</taxon>
        <taxon>Planctomycetia</taxon>
        <taxon>Isosphaerales</taxon>
        <taxon>Isosphaeraceae</taxon>
        <taxon>Paludisphaera</taxon>
    </lineage>
</organism>
<gene>
    <name evidence="2" type="ORF">PZE19_02670</name>
</gene>
<keyword evidence="3" id="KW-1185">Reference proteome</keyword>
<evidence type="ECO:0000313" key="2">
    <source>
        <dbReference type="EMBL" id="MDG3002679.1"/>
    </source>
</evidence>
<name>A0ABT6F547_9BACT</name>
<reference evidence="2 3" key="1">
    <citation type="submission" date="2023-03" db="EMBL/GenBank/DDBJ databases">
        <title>Paludisphaera mucosa sp. nov. a novel planctomycete from northern fen.</title>
        <authorList>
            <person name="Ivanova A."/>
        </authorList>
    </citation>
    <scope>NUCLEOTIDE SEQUENCE [LARGE SCALE GENOMIC DNA]</scope>
    <source>
        <strain evidence="2 3">Pla2</strain>
    </source>
</reference>
<dbReference type="EMBL" id="JARRAG010000001">
    <property type="protein sequence ID" value="MDG3002679.1"/>
    <property type="molecule type" value="Genomic_DNA"/>
</dbReference>
<evidence type="ECO:0008006" key="4">
    <source>
        <dbReference type="Google" id="ProtNLM"/>
    </source>
</evidence>
<dbReference type="SUPFAM" id="SSF50969">
    <property type="entry name" value="YVTN repeat-like/Quinoprotein amine dehydrogenase"/>
    <property type="match status" value="1"/>
</dbReference>
<comment type="caution">
    <text evidence="2">The sequence shown here is derived from an EMBL/GenBank/DDBJ whole genome shotgun (WGS) entry which is preliminary data.</text>
</comment>
<dbReference type="InterPro" id="IPR011044">
    <property type="entry name" value="Quino_amine_DH_bsu"/>
</dbReference>
<protein>
    <recommendedName>
        <fullName evidence="4">Outer membrane protein assembly factor BamB</fullName>
    </recommendedName>
</protein>